<dbReference type="AlphaFoldDB" id="A0A8K0NWY0"/>
<gene>
    <name evidence="2" type="ORF">J437_LFUL005005</name>
</gene>
<dbReference type="EMBL" id="KZ308144">
    <property type="protein sequence ID" value="KAG8222799.1"/>
    <property type="molecule type" value="Genomic_DNA"/>
</dbReference>
<dbReference type="PANTHER" id="PTHR46599">
    <property type="entry name" value="PIGGYBAC TRANSPOSABLE ELEMENT-DERIVED PROTEIN 4"/>
    <property type="match status" value="1"/>
</dbReference>
<dbReference type="OrthoDB" id="6146839at2759"/>
<name>A0A8K0NWY0_LADFU</name>
<protein>
    <recommendedName>
        <fullName evidence="1">PiggyBac transposable element-derived protein domain-containing protein</fullName>
    </recommendedName>
</protein>
<reference evidence="2" key="1">
    <citation type="submission" date="2013-04" db="EMBL/GenBank/DDBJ databases">
        <authorList>
            <person name="Qu J."/>
            <person name="Murali S.C."/>
            <person name="Bandaranaike D."/>
            <person name="Bellair M."/>
            <person name="Blankenburg K."/>
            <person name="Chao H."/>
            <person name="Dinh H."/>
            <person name="Doddapaneni H."/>
            <person name="Downs B."/>
            <person name="Dugan-Rocha S."/>
            <person name="Elkadiri S."/>
            <person name="Gnanaolivu R.D."/>
            <person name="Hernandez B."/>
            <person name="Javaid M."/>
            <person name="Jayaseelan J.C."/>
            <person name="Lee S."/>
            <person name="Li M."/>
            <person name="Ming W."/>
            <person name="Munidasa M."/>
            <person name="Muniz J."/>
            <person name="Nguyen L."/>
            <person name="Ongeri F."/>
            <person name="Osuji N."/>
            <person name="Pu L.-L."/>
            <person name="Puazo M."/>
            <person name="Qu C."/>
            <person name="Quiroz J."/>
            <person name="Raj R."/>
            <person name="Weissenberger G."/>
            <person name="Xin Y."/>
            <person name="Zou X."/>
            <person name="Han Y."/>
            <person name="Richards S."/>
            <person name="Worley K."/>
            <person name="Muzny D."/>
            <person name="Gibbs R."/>
        </authorList>
    </citation>
    <scope>NUCLEOTIDE SEQUENCE</scope>
    <source>
        <strain evidence="2">Sampled in the wild</strain>
    </source>
</reference>
<keyword evidence="3" id="KW-1185">Reference proteome</keyword>
<reference evidence="2" key="2">
    <citation type="submission" date="2017-10" db="EMBL/GenBank/DDBJ databases">
        <title>Ladona fulva Genome sequencing and assembly.</title>
        <authorList>
            <person name="Murali S."/>
            <person name="Richards S."/>
            <person name="Bandaranaike D."/>
            <person name="Bellair M."/>
            <person name="Blankenburg K."/>
            <person name="Chao H."/>
            <person name="Dinh H."/>
            <person name="Doddapaneni H."/>
            <person name="Dugan-Rocha S."/>
            <person name="Elkadiri S."/>
            <person name="Gnanaolivu R."/>
            <person name="Hernandez B."/>
            <person name="Skinner E."/>
            <person name="Javaid M."/>
            <person name="Lee S."/>
            <person name="Li M."/>
            <person name="Ming W."/>
            <person name="Munidasa M."/>
            <person name="Muniz J."/>
            <person name="Nguyen L."/>
            <person name="Hughes D."/>
            <person name="Osuji N."/>
            <person name="Pu L.-L."/>
            <person name="Puazo M."/>
            <person name="Qu C."/>
            <person name="Quiroz J."/>
            <person name="Raj R."/>
            <person name="Weissenberger G."/>
            <person name="Xin Y."/>
            <person name="Zou X."/>
            <person name="Han Y."/>
            <person name="Worley K."/>
            <person name="Muzny D."/>
            <person name="Gibbs R."/>
        </authorList>
    </citation>
    <scope>NUCLEOTIDE SEQUENCE</scope>
    <source>
        <strain evidence="2">Sampled in the wild</strain>
    </source>
</reference>
<dbReference type="Proteomes" id="UP000792457">
    <property type="component" value="Unassembled WGS sequence"/>
</dbReference>
<proteinExistence type="predicted"/>
<organism evidence="2 3">
    <name type="scientific">Ladona fulva</name>
    <name type="common">Scarce chaser dragonfly</name>
    <name type="synonym">Libellula fulva</name>
    <dbReference type="NCBI Taxonomy" id="123851"/>
    <lineage>
        <taxon>Eukaryota</taxon>
        <taxon>Metazoa</taxon>
        <taxon>Ecdysozoa</taxon>
        <taxon>Arthropoda</taxon>
        <taxon>Hexapoda</taxon>
        <taxon>Insecta</taxon>
        <taxon>Pterygota</taxon>
        <taxon>Palaeoptera</taxon>
        <taxon>Odonata</taxon>
        <taxon>Epiprocta</taxon>
        <taxon>Anisoptera</taxon>
        <taxon>Libelluloidea</taxon>
        <taxon>Libellulidae</taxon>
        <taxon>Ladona</taxon>
    </lineage>
</organism>
<dbReference type="PANTHER" id="PTHR46599:SF3">
    <property type="entry name" value="PIGGYBAC TRANSPOSABLE ELEMENT-DERIVED PROTEIN 4"/>
    <property type="match status" value="1"/>
</dbReference>
<evidence type="ECO:0000259" key="1">
    <source>
        <dbReference type="Pfam" id="PF13843"/>
    </source>
</evidence>
<accession>A0A8K0NWY0</accession>
<dbReference type="Pfam" id="PF13843">
    <property type="entry name" value="DDE_Tnp_1_7"/>
    <property type="match status" value="1"/>
</dbReference>
<evidence type="ECO:0000313" key="3">
    <source>
        <dbReference type="Proteomes" id="UP000792457"/>
    </source>
</evidence>
<sequence>MLFKGRLFLKQFIPNKRHRFGIKIFVLCDCETGYVLDFHVYTGSSINIEEHNLGKSGDFIATLISPYLNKGHRLFVDNWYTSPVLFSWLYNRATNACGTVRRTRKEMPKMEERLKKGELTFRTSKELISIKWCDKREVWMLSTFHEPGFVKTGKIDRITGV</sequence>
<dbReference type="InterPro" id="IPR029526">
    <property type="entry name" value="PGBD"/>
</dbReference>
<feature type="domain" description="PiggyBac transposable element-derived protein" evidence="1">
    <location>
        <begin position="2"/>
        <end position="150"/>
    </location>
</feature>
<comment type="caution">
    <text evidence="2">The sequence shown here is derived from an EMBL/GenBank/DDBJ whole genome shotgun (WGS) entry which is preliminary data.</text>
</comment>
<evidence type="ECO:0000313" key="2">
    <source>
        <dbReference type="EMBL" id="KAG8222799.1"/>
    </source>
</evidence>